<feature type="transmembrane region" description="Helical" evidence="1">
    <location>
        <begin position="115"/>
        <end position="137"/>
    </location>
</feature>
<feature type="transmembrane region" description="Helical" evidence="1">
    <location>
        <begin position="7"/>
        <end position="29"/>
    </location>
</feature>
<feature type="domain" description="Oxidoreductase molybdopterin-binding" evidence="2">
    <location>
        <begin position="236"/>
        <end position="387"/>
    </location>
</feature>
<dbReference type="InterPro" id="IPR000572">
    <property type="entry name" value="OxRdtase_Mopterin-bd_dom"/>
</dbReference>
<feature type="transmembrane region" description="Helical" evidence="1">
    <location>
        <begin position="90"/>
        <end position="109"/>
    </location>
</feature>
<name>A0A2P2BYS2_9ZZZZ</name>
<dbReference type="InterPro" id="IPR014756">
    <property type="entry name" value="Ig_E-set"/>
</dbReference>
<gene>
    <name evidence="3" type="ORF">NOCA2220062</name>
</gene>
<evidence type="ECO:0000313" key="3">
    <source>
        <dbReference type="EMBL" id="CUR54871.1"/>
    </source>
</evidence>
<dbReference type="PANTHER" id="PTHR19372">
    <property type="entry name" value="SULFITE REDUCTASE"/>
    <property type="match status" value="1"/>
</dbReference>
<organism evidence="3">
    <name type="scientific">metagenome</name>
    <dbReference type="NCBI Taxonomy" id="256318"/>
    <lineage>
        <taxon>unclassified sequences</taxon>
        <taxon>metagenomes</taxon>
    </lineage>
</organism>
<proteinExistence type="predicted"/>
<dbReference type="SUPFAM" id="SSF56524">
    <property type="entry name" value="Oxidoreductase molybdopterin-binding domain"/>
    <property type="match status" value="1"/>
</dbReference>
<dbReference type="Pfam" id="PF00174">
    <property type="entry name" value="Oxidored_molyb"/>
    <property type="match status" value="1"/>
</dbReference>
<protein>
    <submittedName>
        <fullName evidence="3">Oxidoreductase, molybdopterin binding protein</fullName>
    </submittedName>
</protein>
<reference evidence="3" key="1">
    <citation type="submission" date="2015-08" db="EMBL/GenBank/DDBJ databases">
        <authorList>
            <person name="Babu N.S."/>
            <person name="Beckwith C.J."/>
            <person name="Beseler K.G."/>
            <person name="Brison A."/>
            <person name="Carone J.V."/>
            <person name="Caskin T.P."/>
            <person name="Diamond M."/>
            <person name="Durham M.E."/>
            <person name="Foxe J.M."/>
            <person name="Go M."/>
            <person name="Henderson B.A."/>
            <person name="Jones I.B."/>
            <person name="McGettigan J.A."/>
            <person name="Micheletti S.J."/>
            <person name="Nasrallah M.E."/>
            <person name="Ortiz D."/>
            <person name="Piller C.R."/>
            <person name="Privatt S.R."/>
            <person name="Schneider S.L."/>
            <person name="Sharp S."/>
            <person name="Smith T.C."/>
            <person name="Stanton J.D."/>
            <person name="Ullery H.E."/>
            <person name="Wilson R.J."/>
            <person name="Serrano M.G."/>
            <person name="Buck G."/>
            <person name="Lee V."/>
            <person name="Wang Y."/>
            <person name="Carvalho R."/>
            <person name="Voegtly L."/>
            <person name="Shi R."/>
            <person name="Duckworth R."/>
            <person name="Johnson A."/>
            <person name="Loviza R."/>
            <person name="Walstead R."/>
            <person name="Shah Z."/>
            <person name="Kiflezghi M."/>
            <person name="Wade K."/>
            <person name="Ball S.L."/>
            <person name="Bradley K.W."/>
            <person name="Asai D.J."/>
            <person name="Bowman C.A."/>
            <person name="Russell D.A."/>
            <person name="Pope W.H."/>
            <person name="Jacobs-Sera D."/>
            <person name="Hendrix R.W."/>
            <person name="Hatfull G.F."/>
        </authorList>
    </citation>
    <scope>NUCLEOTIDE SEQUENCE</scope>
</reference>
<keyword evidence="1" id="KW-0812">Transmembrane</keyword>
<sequence>MRTRVLHALYGVVATITGMAAAHLLAALLDPNSSPVLAVGNQVIDLTPTPLKEWAVRHFGTNDKPILIGSVLIGTLILSGIAGLLARRRFALGAGLLILLVGLAGAAALNRPTSSFADVLPSVLAGVVGVAVLGGLCRLSRPAASPSSAGAAVDSAPGTTRRPLLIATGLAGLAAAMGGGGQWLIRLKARPEDVTIPAAADPAPAFPQGLETRIKGISSLRTPTDSFYRIDTSLITPTVSVDGWTLTIDGDVENQLEFTFDELAAMPLIERDITLTCVSNEVGGPYVGGARWLGVRLTDLLDQAGVGTKADQILSTAYDGFTISTPLEVATDGRDAMVAIAMNGEALPRAHGFPVRLITPGIYGFVGSTKWLTKLTLTTYADQQSYWTERDWATDAPIKVESRIDTPKGLSTIKPGMTAIGGVAWAQQRGIGKIEVRIDGGAWQEAKLGPEVNLDYWRQWYLPWEAKTGSHQLAVRATTQDGETQTAARVTVFPDGATGIQEIVVNVA</sequence>
<dbReference type="SUPFAM" id="SSF81296">
    <property type="entry name" value="E set domains"/>
    <property type="match status" value="1"/>
</dbReference>
<evidence type="ECO:0000259" key="2">
    <source>
        <dbReference type="Pfam" id="PF00174"/>
    </source>
</evidence>
<dbReference type="EMBL" id="CZKA01000015">
    <property type="protein sequence ID" value="CUR54871.1"/>
    <property type="molecule type" value="Genomic_DNA"/>
</dbReference>
<dbReference type="GO" id="GO:0043546">
    <property type="term" value="F:molybdopterin cofactor binding"/>
    <property type="evidence" value="ECO:0007669"/>
    <property type="project" value="TreeGrafter"/>
</dbReference>
<dbReference type="AlphaFoldDB" id="A0A2P2BYS2"/>
<feature type="transmembrane region" description="Helical" evidence="1">
    <location>
        <begin position="66"/>
        <end position="85"/>
    </location>
</feature>
<dbReference type="Gene3D" id="2.60.40.650">
    <property type="match status" value="1"/>
</dbReference>
<dbReference type="GO" id="GO:0020037">
    <property type="term" value="F:heme binding"/>
    <property type="evidence" value="ECO:0007669"/>
    <property type="project" value="TreeGrafter"/>
</dbReference>
<dbReference type="GO" id="GO:0008482">
    <property type="term" value="F:sulfite oxidase activity"/>
    <property type="evidence" value="ECO:0007669"/>
    <property type="project" value="TreeGrafter"/>
</dbReference>
<dbReference type="Gene3D" id="3.90.420.10">
    <property type="entry name" value="Oxidoreductase, molybdopterin-binding domain"/>
    <property type="match status" value="1"/>
</dbReference>
<evidence type="ECO:0000256" key="1">
    <source>
        <dbReference type="SAM" id="Phobius"/>
    </source>
</evidence>
<keyword evidence="1" id="KW-0472">Membrane</keyword>
<keyword evidence="1" id="KW-1133">Transmembrane helix</keyword>
<dbReference type="InterPro" id="IPR036374">
    <property type="entry name" value="OxRdtase_Mopterin-bd_sf"/>
</dbReference>
<feature type="transmembrane region" description="Helical" evidence="1">
    <location>
        <begin position="164"/>
        <end position="185"/>
    </location>
</feature>
<dbReference type="GO" id="GO:0006790">
    <property type="term" value="P:sulfur compound metabolic process"/>
    <property type="evidence" value="ECO:0007669"/>
    <property type="project" value="TreeGrafter"/>
</dbReference>
<accession>A0A2P2BYS2</accession>
<dbReference type="PANTHER" id="PTHR19372:SF7">
    <property type="entry name" value="SULFITE OXIDASE, MITOCHONDRIAL"/>
    <property type="match status" value="1"/>
</dbReference>